<gene>
    <name evidence="1" type="ORF">GNE12_07395</name>
</gene>
<evidence type="ECO:0000313" key="2">
    <source>
        <dbReference type="Proteomes" id="UP000570851"/>
    </source>
</evidence>
<accession>A0ABR6S5R2</accession>
<dbReference type="GeneID" id="62347892"/>
<name>A0ABR6S5R2_ANAVA</name>
<proteinExistence type="predicted"/>
<sequence>MLNVVRCSQIIGWIAIDSSTANSLGELEEVWLDDSGRIAYFSGKETYLPVEGIAGTANPDLAAAVAQKLNIPLGKSLGERFLDSVYRIVCVMMPENLDALAKPAAGIALWCEDFRQKTHAEVCELLTRQKLTTSNS</sequence>
<protein>
    <submittedName>
        <fullName evidence="1">Uncharacterized protein</fullName>
    </submittedName>
</protein>
<evidence type="ECO:0000313" key="1">
    <source>
        <dbReference type="EMBL" id="MBC1301741.1"/>
    </source>
</evidence>
<organism evidence="1 2">
    <name type="scientific">Trichormus variabilis N2B</name>
    <dbReference type="NCBI Taxonomy" id="2681315"/>
    <lineage>
        <taxon>Bacteria</taxon>
        <taxon>Bacillati</taxon>
        <taxon>Cyanobacteriota</taxon>
        <taxon>Cyanophyceae</taxon>
        <taxon>Nostocales</taxon>
        <taxon>Nostocaceae</taxon>
        <taxon>Trichormus</taxon>
    </lineage>
</organism>
<dbReference type="Proteomes" id="UP000570851">
    <property type="component" value="Unassembled WGS sequence"/>
</dbReference>
<dbReference type="EMBL" id="JACKZP010000019">
    <property type="protein sequence ID" value="MBC1301741.1"/>
    <property type="molecule type" value="Genomic_DNA"/>
</dbReference>
<reference evidence="1 2" key="1">
    <citation type="submission" date="2019-11" db="EMBL/GenBank/DDBJ databases">
        <title>Comparison of genomes from free-living endosymbiotic cyanobacteria isolated from Azolla.</title>
        <authorList>
            <person name="Thiel T."/>
            <person name="Pratte B."/>
        </authorList>
    </citation>
    <scope>NUCLEOTIDE SEQUENCE [LARGE SCALE GENOMIC DNA]</scope>
    <source>
        <strain evidence="1 2">N2B</strain>
    </source>
</reference>
<dbReference type="RefSeq" id="WP_011320768.1">
    <property type="nucleotide sequence ID" value="NZ_JACKZP010000019.1"/>
</dbReference>
<keyword evidence="2" id="KW-1185">Reference proteome</keyword>
<comment type="caution">
    <text evidence="1">The sequence shown here is derived from an EMBL/GenBank/DDBJ whole genome shotgun (WGS) entry which is preliminary data.</text>
</comment>